<organism evidence="2 3">
    <name type="scientific">Chitinophaga lutea</name>
    <dbReference type="NCBI Taxonomy" id="2488634"/>
    <lineage>
        <taxon>Bacteria</taxon>
        <taxon>Pseudomonadati</taxon>
        <taxon>Bacteroidota</taxon>
        <taxon>Chitinophagia</taxon>
        <taxon>Chitinophagales</taxon>
        <taxon>Chitinophagaceae</taxon>
        <taxon>Chitinophaga</taxon>
    </lineage>
</organism>
<keyword evidence="3" id="KW-1185">Reference proteome</keyword>
<dbReference type="InterPro" id="IPR024775">
    <property type="entry name" value="DinB-like"/>
</dbReference>
<dbReference type="Pfam" id="PF12867">
    <property type="entry name" value="DinB_2"/>
    <property type="match status" value="1"/>
</dbReference>
<evidence type="ECO:0000259" key="1">
    <source>
        <dbReference type="Pfam" id="PF12867"/>
    </source>
</evidence>
<dbReference type="AlphaFoldDB" id="A0A3N4PL43"/>
<dbReference type="EMBL" id="RPDH01000002">
    <property type="protein sequence ID" value="RPE09402.1"/>
    <property type="molecule type" value="Genomic_DNA"/>
</dbReference>
<evidence type="ECO:0000313" key="2">
    <source>
        <dbReference type="EMBL" id="RPE09402.1"/>
    </source>
</evidence>
<proteinExistence type="predicted"/>
<sequence>MARPLASEYAEFYHGYVTKVKEDDLLTAFRNQTAVSLQFWRELPENKQNYAYATGKWTLKQMLQHIIDAERIFAYRALRFARKDMTPLASFDENSYADEARVDHRSWADMVEEFQYVRNASEHLFRSFDGEEMERSGVASGRPMSVRALGYVIVGHAIHHQDVAKERYL</sequence>
<accession>A0A3N4PL43</accession>
<feature type="domain" description="DinB-like" evidence="1">
    <location>
        <begin position="29"/>
        <end position="161"/>
    </location>
</feature>
<dbReference type="OrthoDB" id="9793216at2"/>
<name>A0A3N4PL43_9BACT</name>
<protein>
    <submittedName>
        <fullName evidence="2">DinB family protein</fullName>
    </submittedName>
</protein>
<dbReference type="SUPFAM" id="SSF109854">
    <property type="entry name" value="DinB/YfiT-like putative metalloenzymes"/>
    <property type="match status" value="1"/>
</dbReference>
<dbReference type="Proteomes" id="UP000278351">
    <property type="component" value="Unassembled WGS sequence"/>
</dbReference>
<dbReference type="InterPro" id="IPR034660">
    <property type="entry name" value="DinB/YfiT-like"/>
</dbReference>
<dbReference type="RefSeq" id="WP_123848399.1">
    <property type="nucleotide sequence ID" value="NZ_RPDH01000002.1"/>
</dbReference>
<dbReference type="Gene3D" id="1.20.120.450">
    <property type="entry name" value="dinb family like domain"/>
    <property type="match status" value="1"/>
</dbReference>
<evidence type="ECO:0000313" key="3">
    <source>
        <dbReference type="Proteomes" id="UP000278351"/>
    </source>
</evidence>
<gene>
    <name evidence="2" type="ORF">EGT74_20625</name>
</gene>
<comment type="caution">
    <text evidence="2">The sequence shown here is derived from an EMBL/GenBank/DDBJ whole genome shotgun (WGS) entry which is preliminary data.</text>
</comment>
<reference evidence="2 3" key="1">
    <citation type="submission" date="2018-11" db="EMBL/GenBank/DDBJ databases">
        <title>Chitinophaga lutea sp.nov., isolate from arsenic contaminated soil.</title>
        <authorList>
            <person name="Zong Y."/>
        </authorList>
    </citation>
    <scope>NUCLEOTIDE SEQUENCE [LARGE SCALE GENOMIC DNA]</scope>
    <source>
        <strain evidence="2 3">ZY74</strain>
    </source>
</reference>